<reference evidence="1" key="1">
    <citation type="journal article" date="2021" name="Microb. Physiol.">
        <title>Proteogenomic Insights into the Physiology of Marine, Sulfate-Reducing, Filamentous Desulfonema limicola and Desulfonema magnum.</title>
        <authorList>
            <person name="Schnaars V."/>
            <person name="Wohlbrand L."/>
            <person name="Scheve S."/>
            <person name="Hinrichs C."/>
            <person name="Reinhardt R."/>
            <person name="Rabus R."/>
        </authorList>
    </citation>
    <scope>NUCLEOTIDE SEQUENCE</scope>
    <source>
        <strain evidence="1">4be13</strain>
    </source>
</reference>
<accession>A0A975BJJ8</accession>
<dbReference type="KEGG" id="dmm:dnm_023560"/>
<sequence>MIIFVLATGIVYKKRDFFYETVLETRPGNDGKQSLSYR</sequence>
<organism evidence="1 2">
    <name type="scientific">Desulfonema magnum</name>
    <dbReference type="NCBI Taxonomy" id="45655"/>
    <lineage>
        <taxon>Bacteria</taxon>
        <taxon>Pseudomonadati</taxon>
        <taxon>Thermodesulfobacteriota</taxon>
        <taxon>Desulfobacteria</taxon>
        <taxon>Desulfobacterales</taxon>
        <taxon>Desulfococcaceae</taxon>
        <taxon>Desulfonema</taxon>
    </lineage>
</organism>
<name>A0A975BJJ8_9BACT</name>
<keyword evidence="2" id="KW-1185">Reference proteome</keyword>
<evidence type="ECO:0000313" key="1">
    <source>
        <dbReference type="EMBL" id="QTA86334.1"/>
    </source>
</evidence>
<dbReference type="AlphaFoldDB" id="A0A975BJJ8"/>
<dbReference type="Proteomes" id="UP000663722">
    <property type="component" value="Chromosome"/>
</dbReference>
<dbReference type="EMBL" id="CP061800">
    <property type="protein sequence ID" value="QTA86334.1"/>
    <property type="molecule type" value="Genomic_DNA"/>
</dbReference>
<proteinExistence type="predicted"/>
<protein>
    <submittedName>
        <fullName evidence="1">Uncharacterized protein</fullName>
    </submittedName>
</protein>
<evidence type="ECO:0000313" key="2">
    <source>
        <dbReference type="Proteomes" id="UP000663722"/>
    </source>
</evidence>
<gene>
    <name evidence="1" type="ORF">dnm_023560</name>
</gene>